<organism evidence="2 3">
    <name type="scientific">Neonectria magnoliae</name>
    <dbReference type="NCBI Taxonomy" id="2732573"/>
    <lineage>
        <taxon>Eukaryota</taxon>
        <taxon>Fungi</taxon>
        <taxon>Dikarya</taxon>
        <taxon>Ascomycota</taxon>
        <taxon>Pezizomycotina</taxon>
        <taxon>Sordariomycetes</taxon>
        <taxon>Hypocreomycetidae</taxon>
        <taxon>Hypocreales</taxon>
        <taxon>Nectriaceae</taxon>
        <taxon>Neonectria</taxon>
    </lineage>
</organism>
<feature type="region of interest" description="Disordered" evidence="1">
    <location>
        <begin position="225"/>
        <end position="299"/>
    </location>
</feature>
<accession>A0ABR1HHY9</accession>
<protein>
    <recommendedName>
        <fullName evidence="4">BZIP domain-containing protein</fullName>
    </recommendedName>
</protein>
<evidence type="ECO:0000313" key="2">
    <source>
        <dbReference type="EMBL" id="KAK7420818.1"/>
    </source>
</evidence>
<proteinExistence type="predicted"/>
<dbReference type="EMBL" id="JAZAVK010000129">
    <property type="protein sequence ID" value="KAK7420818.1"/>
    <property type="molecule type" value="Genomic_DNA"/>
</dbReference>
<dbReference type="CDD" id="cd14688">
    <property type="entry name" value="bZIP_YAP"/>
    <property type="match status" value="1"/>
</dbReference>
<gene>
    <name evidence="2" type="ORF">QQZ08_010218</name>
</gene>
<evidence type="ECO:0000313" key="3">
    <source>
        <dbReference type="Proteomes" id="UP001498421"/>
    </source>
</evidence>
<feature type="region of interest" description="Disordered" evidence="1">
    <location>
        <begin position="1"/>
        <end position="30"/>
    </location>
</feature>
<dbReference type="PANTHER" id="PTHR42070:SF1">
    <property type="entry name" value="FILAMENT ASSOCIATED PROTEIN, PUTATIVE (AFU_ORTHOLOGUE AFUA_8G06630)-RELATED"/>
    <property type="match status" value="1"/>
</dbReference>
<dbReference type="PANTHER" id="PTHR42070">
    <property type="entry name" value="FILAMENT ASSOCIATED PROTEIN, PUTATIVE (AFU_ORTHOLOGUE AFUA_8G06630)-RELATED"/>
    <property type="match status" value="1"/>
</dbReference>
<comment type="caution">
    <text evidence="2">The sequence shown here is derived from an EMBL/GenBank/DDBJ whole genome shotgun (WGS) entry which is preliminary data.</text>
</comment>
<dbReference type="Proteomes" id="UP001498421">
    <property type="component" value="Unassembled WGS sequence"/>
</dbReference>
<evidence type="ECO:0008006" key="4">
    <source>
        <dbReference type="Google" id="ProtNLM"/>
    </source>
</evidence>
<feature type="compositionally biased region" description="Polar residues" evidence="1">
    <location>
        <begin position="250"/>
        <end position="261"/>
    </location>
</feature>
<keyword evidence="3" id="KW-1185">Reference proteome</keyword>
<name>A0ABR1HHY9_9HYPO</name>
<evidence type="ECO:0000256" key="1">
    <source>
        <dbReference type="SAM" id="MobiDB-lite"/>
    </source>
</evidence>
<sequence length="330" mass="35749">MAGEKQSESSTSSSAIRIRDNQRRSRARHKEYVEGLQRKLQDFERRGVEATLEMQQAARNVALENSRLRMLLGYHNVSTEEIDKFLQAFPDQSATETAKATISQSVAGQPAIASAAPKIPLMPMSRPPSTGPVNATYVAPPLAKESSTREVLDAIVGIKRETRISDISSPHLPQPVIPTELRQPLLQPRPQPPTLPALSALVLGQTRPSHNNVDRLSVLANASMQQDTGDSNHHHVPTGADSLKVPSPPTVGQSPPSSNAGTPGRLSSASPRSQDRRSRSPFDTSIVNRGIADVQGNVDKESTKASLGYEGHEDGILKKSKISRVLQDRP</sequence>
<reference evidence="2 3" key="1">
    <citation type="journal article" date="2025" name="Microbiol. Resour. Announc.">
        <title>Draft genome sequences for Neonectria magnoliae and Neonectria punicea, canker pathogens of Liriodendron tulipifera and Acer saccharum in West Virginia.</title>
        <authorList>
            <person name="Petronek H.M."/>
            <person name="Kasson M.T."/>
            <person name="Metheny A.M."/>
            <person name="Stauder C.M."/>
            <person name="Lovett B."/>
            <person name="Lynch S.C."/>
            <person name="Garnas J.R."/>
            <person name="Kasson L.R."/>
            <person name="Stajich J.E."/>
        </authorList>
    </citation>
    <scope>NUCLEOTIDE SEQUENCE [LARGE SCALE GENOMIC DNA]</scope>
    <source>
        <strain evidence="2 3">NRRL 64651</strain>
    </source>
</reference>